<dbReference type="AlphaFoldDB" id="A0A834W7W9"/>
<comment type="caution">
    <text evidence="1">The sequence shown here is derived from an EMBL/GenBank/DDBJ whole genome shotgun (WGS) entry which is preliminary data.</text>
</comment>
<sequence length="161" mass="19704">MFLAWVGWEGSTHDTRIFMEALRKPHLKFPHPPQGKFYLVDSGYPTFKGFLGPYRNTRYHLPQFRWRILQNMTNYKLKTQFSIIWACFALHNYIRRMDYDLDLLESFENINELVDMDQDYNEENGVRFNQIEWEEPTQEDIRQMEETRNTIRNQLPSRHRH</sequence>
<organism evidence="1 2">
    <name type="scientific">Senna tora</name>
    <dbReference type="NCBI Taxonomy" id="362788"/>
    <lineage>
        <taxon>Eukaryota</taxon>
        <taxon>Viridiplantae</taxon>
        <taxon>Streptophyta</taxon>
        <taxon>Embryophyta</taxon>
        <taxon>Tracheophyta</taxon>
        <taxon>Spermatophyta</taxon>
        <taxon>Magnoliopsida</taxon>
        <taxon>eudicotyledons</taxon>
        <taxon>Gunneridae</taxon>
        <taxon>Pentapetalae</taxon>
        <taxon>rosids</taxon>
        <taxon>fabids</taxon>
        <taxon>Fabales</taxon>
        <taxon>Fabaceae</taxon>
        <taxon>Caesalpinioideae</taxon>
        <taxon>Cassia clade</taxon>
        <taxon>Senna</taxon>
    </lineage>
</organism>
<dbReference type="PANTHER" id="PTHR22930:SF221">
    <property type="entry name" value="NUCLEASE HARBI1"/>
    <property type="match status" value="1"/>
</dbReference>
<dbReference type="OrthoDB" id="1414267at2759"/>
<dbReference type="Proteomes" id="UP000634136">
    <property type="component" value="Unassembled WGS sequence"/>
</dbReference>
<dbReference type="InterPro" id="IPR045249">
    <property type="entry name" value="HARBI1-like"/>
</dbReference>
<evidence type="ECO:0000313" key="1">
    <source>
        <dbReference type="EMBL" id="KAF7812422.1"/>
    </source>
</evidence>
<proteinExistence type="predicted"/>
<dbReference type="EMBL" id="JAAIUW010000010">
    <property type="protein sequence ID" value="KAF7812422.1"/>
    <property type="molecule type" value="Genomic_DNA"/>
</dbReference>
<accession>A0A834W7W9</accession>
<gene>
    <name evidence="1" type="ORF">G2W53_033398</name>
</gene>
<evidence type="ECO:0000313" key="2">
    <source>
        <dbReference type="Proteomes" id="UP000634136"/>
    </source>
</evidence>
<reference evidence="1" key="1">
    <citation type="submission" date="2020-09" db="EMBL/GenBank/DDBJ databases">
        <title>Genome-Enabled Discovery of Anthraquinone Biosynthesis in Senna tora.</title>
        <authorList>
            <person name="Kang S.-H."/>
            <person name="Pandey R.P."/>
            <person name="Lee C.-M."/>
            <person name="Sim J.-S."/>
            <person name="Jeong J.-T."/>
            <person name="Choi B.-S."/>
            <person name="Jung M."/>
            <person name="Ginzburg D."/>
            <person name="Zhao K."/>
            <person name="Won S.Y."/>
            <person name="Oh T.-J."/>
            <person name="Yu Y."/>
            <person name="Kim N.-H."/>
            <person name="Lee O.R."/>
            <person name="Lee T.-H."/>
            <person name="Bashyal P."/>
            <person name="Kim T.-S."/>
            <person name="Lee W.-H."/>
            <person name="Kawkins C."/>
            <person name="Kim C.-K."/>
            <person name="Kim J.S."/>
            <person name="Ahn B.O."/>
            <person name="Rhee S.Y."/>
            <person name="Sohng J.K."/>
        </authorList>
    </citation>
    <scope>NUCLEOTIDE SEQUENCE</scope>
    <source>
        <tissue evidence="1">Leaf</tissue>
    </source>
</reference>
<protein>
    <submittedName>
        <fullName evidence="1">Putative nuclease HARBI1</fullName>
    </submittedName>
</protein>
<keyword evidence="2" id="KW-1185">Reference proteome</keyword>
<name>A0A834W7W9_9FABA</name>
<dbReference type="PANTHER" id="PTHR22930">
    <property type="match status" value="1"/>
</dbReference>